<evidence type="ECO:0000256" key="1">
    <source>
        <dbReference type="SAM" id="MobiDB-lite"/>
    </source>
</evidence>
<name>A0A6A3A7W3_HIBSY</name>
<gene>
    <name evidence="2" type="ORF">F3Y22_tig00110569pilonHSYRG00333</name>
</gene>
<proteinExistence type="predicted"/>
<protein>
    <submittedName>
        <fullName evidence="2">Uncharacterized protein</fullName>
    </submittedName>
</protein>
<keyword evidence="3" id="KW-1185">Reference proteome</keyword>
<evidence type="ECO:0000313" key="2">
    <source>
        <dbReference type="EMBL" id="KAE8700026.1"/>
    </source>
</evidence>
<dbReference type="AlphaFoldDB" id="A0A6A3A7W3"/>
<feature type="compositionally biased region" description="Low complexity" evidence="1">
    <location>
        <begin position="72"/>
        <end position="82"/>
    </location>
</feature>
<sequence length="206" mass="22918">MNSLSSGVEFPQRSHTTPSHPPASLPTKPNTLNGELASARHKAAAKQAEPQNVPESSFRMFSSDMMLLSGRTTVSRRPTSTPNHFDHEEVGEEDPEQLFRRIRKGKACARPEDEECSREQPNLDGFGSNIMGEKERLNRLLIRTVCLFDHCHRNHHVDGSAVAGHYTVVMLAVLGAGAWISLTNHIGVTEPRDNHVKCRYGWSSLI</sequence>
<organism evidence="2 3">
    <name type="scientific">Hibiscus syriacus</name>
    <name type="common">Rose of Sharon</name>
    <dbReference type="NCBI Taxonomy" id="106335"/>
    <lineage>
        <taxon>Eukaryota</taxon>
        <taxon>Viridiplantae</taxon>
        <taxon>Streptophyta</taxon>
        <taxon>Embryophyta</taxon>
        <taxon>Tracheophyta</taxon>
        <taxon>Spermatophyta</taxon>
        <taxon>Magnoliopsida</taxon>
        <taxon>eudicotyledons</taxon>
        <taxon>Gunneridae</taxon>
        <taxon>Pentapetalae</taxon>
        <taxon>rosids</taxon>
        <taxon>malvids</taxon>
        <taxon>Malvales</taxon>
        <taxon>Malvaceae</taxon>
        <taxon>Malvoideae</taxon>
        <taxon>Hibiscus</taxon>
    </lineage>
</organism>
<accession>A0A6A3A7W3</accession>
<dbReference type="EMBL" id="VEPZ02001033">
    <property type="protein sequence ID" value="KAE8700026.1"/>
    <property type="molecule type" value="Genomic_DNA"/>
</dbReference>
<feature type="region of interest" description="Disordered" evidence="1">
    <location>
        <begin position="72"/>
        <end position="96"/>
    </location>
</feature>
<reference evidence="2" key="1">
    <citation type="submission" date="2019-09" db="EMBL/GenBank/DDBJ databases">
        <title>Draft genome information of white flower Hibiscus syriacus.</title>
        <authorList>
            <person name="Kim Y.-M."/>
        </authorList>
    </citation>
    <scope>NUCLEOTIDE SEQUENCE [LARGE SCALE GENOMIC DNA]</scope>
    <source>
        <strain evidence="2">YM2019G1</strain>
    </source>
</reference>
<feature type="region of interest" description="Disordered" evidence="1">
    <location>
        <begin position="1"/>
        <end position="55"/>
    </location>
</feature>
<comment type="caution">
    <text evidence="2">The sequence shown here is derived from an EMBL/GenBank/DDBJ whole genome shotgun (WGS) entry which is preliminary data.</text>
</comment>
<evidence type="ECO:0000313" key="3">
    <source>
        <dbReference type="Proteomes" id="UP000436088"/>
    </source>
</evidence>
<dbReference type="Proteomes" id="UP000436088">
    <property type="component" value="Unassembled WGS sequence"/>
</dbReference>